<dbReference type="InterPro" id="IPR001315">
    <property type="entry name" value="CARD"/>
</dbReference>
<dbReference type="InterPro" id="IPR011029">
    <property type="entry name" value="DEATH-like_dom_sf"/>
</dbReference>
<keyword evidence="4" id="KW-1185">Reference proteome</keyword>
<dbReference type="GO" id="GO:0072557">
    <property type="term" value="C:IPAF inflammasome complex"/>
    <property type="evidence" value="ECO:0007669"/>
    <property type="project" value="TreeGrafter"/>
</dbReference>
<feature type="domain" description="CARD" evidence="2">
    <location>
        <begin position="109"/>
        <end position="202"/>
    </location>
</feature>
<protein>
    <submittedName>
        <fullName evidence="3">Protein PRY1-like</fullName>
    </submittedName>
</protein>
<evidence type="ECO:0000259" key="2">
    <source>
        <dbReference type="PROSITE" id="PS50209"/>
    </source>
</evidence>
<dbReference type="InterPro" id="IPR002398">
    <property type="entry name" value="Pept_C14"/>
</dbReference>
<evidence type="ECO:0000256" key="1">
    <source>
        <dbReference type="SAM" id="MobiDB-lite"/>
    </source>
</evidence>
<dbReference type="SUPFAM" id="SSF47986">
    <property type="entry name" value="DEATH domain"/>
    <property type="match status" value="1"/>
</dbReference>
<dbReference type="Ensembl" id="ENSKMAT00000016135.1">
    <property type="protein sequence ID" value="ENSKMAP00000015906.1"/>
    <property type="gene ID" value="ENSKMAG00000011887.1"/>
</dbReference>
<name>A0A3Q3AHU5_KRYMA</name>
<evidence type="ECO:0000313" key="3">
    <source>
        <dbReference type="Ensembl" id="ENSKMAP00000015906.1"/>
    </source>
</evidence>
<dbReference type="STRING" id="37003.ENSKMAP00000015906"/>
<dbReference type="GO" id="GO:0004197">
    <property type="term" value="F:cysteine-type endopeptidase activity"/>
    <property type="evidence" value="ECO:0007669"/>
    <property type="project" value="InterPro"/>
</dbReference>
<reference evidence="3" key="1">
    <citation type="submission" date="2025-08" db="UniProtKB">
        <authorList>
            <consortium name="Ensembl"/>
        </authorList>
    </citation>
    <scope>IDENTIFICATION</scope>
</reference>
<dbReference type="GO" id="GO:0042981">
    <property type="term" value="P:regulation of apoptotic process"/>
    <property type="evidence" value="ECO:0007669"/>
    <property type="project" value="InterPro"/>
</dbReference>
<dbReference type="GO" id="GO:0097169">
    <property type="term" value="C:AIM2 inflammasome complex"/>
    <property type="evidence" value="ECO:0007669"/>
    <property type="project" value="TreeGrafter"/>
</dbReference>
<sequence>MTLLHVRAQLSHQHTAFIHRKIFWCMCVCYRSNQQDSPQSDGPCNPFSRCFHWCCTHCITQKPSNPEPKPKPVSGSEHVSKPSASANQKKKNETSETTKPSEQSGTTKSEPSAESEIERIQTDFVERVSKVILKQLLDALKKDGVFNNLEKEAILEENKTRADTARGLIDSVKNKGEKACKKMIEHLLIKDPALSSHLGLSFGPSA</sequence>
<dbReference type="PROSITE" id="PS50209">
    <property type="entry name" value="CARD"/>
    <property type="match status" value="1"/>
</dbReference>
<reference evidence="3" key="2">
    <citation type="submission" date="2025-09" db="UniProtKB">
        <authorList>
            <consortium name="Ensembl"/>
        </authorList>
    </citation>
    <scope>IDENTIFICATION</scope>
</reference>
<dbReference type="SMART" id="SM00114">
    <property type="entry name" value="CARD"/>
    <property type="match status" value="1"/>
</dbReference>
<dbReference type="PANTHER" id="PTHR47901">
    <property type="entry name" value="CASPASE RECRUITMENT DOMAIN-CONTAINING PROTEIN 18"/>
    <property type="match status" value="1"/>
</dbReference>
<dbReference type="Pfam" id="PF00619">
    <property type="entry name" value="CARD"/>
    <property type="match status" value="1"/>
</dbReference>
<accession>A0A3Q3AHU5</accession>
<organism evidence="3 4">
    <name type="scientific">Kryptolebias marmoratus</name>
    <name type="common">Mangrove killifish</name>
    <name type="synonym">Rivulus marmoratus</name>
    <dbReference type="NCBI Taxonomy" id="37003"/>
    <lineage>
        <taxon>Eukaryota</taxon>
        <taxon>Metazoa</taxon>
        <taxon>Chordata</taxon>
        <taxon>Craniata</taxon>
        <taxon>Vertebrata</taxon>
        <taxon>Euteleostomi</taxon>
        <taxon>Actinopterygii</taxon>
        <taxon>Neopterygii</taxon>
        <taxon>Teleostei</taxon>
        <taxon>Neoteleostei</taxon>
        <taxon>Acanthomorphata</taxon>
        <taxon>Ovalentaria</taxon>
        <taxon>Atherinomorphae</taxon>
        <taxon>Cyprinodontiformes</taxon>
        <taxon>Rivulidae</taxon>
        <taxon>Kryptolebias</taxon>
    </lineage>
</organism>
<feature type="region of interest" description="Disordered" evidence="1">
    <location>
        <begin position="64"/>
        <end position="117"/>
    </location>
</feature>
<dbReference type="Gene3D" id="1.10.533.10">
    <property type="entry name" value="Death Domain, Fas"/>
    <property type="match status" value="1"/>
</dbReference>
<proteinExistence type="predicted"/>
<dbReference type="Proteomes" id="UP000264800">
    <property type="component" value="Unplaced"/>
</dbReference>
<dbReference type="AlphaFoldDB" id="A0A3Q3AHU5"/>
<dbReference type="GO" id="GO:0050727">
    <property type="term" value="P:regulation of inflammatory response"/>
    <property type="evidence" value="ECO:0007669"/>
    <property type="project" value="TreeGrafter"/>
</dbReference>
<evidence type="ECO:0000313" key="4">
    <source>
        <dbReference type="Proteomes" id="UP000264800"/>
    </source>
</evidence>
<dbReference type="GeneTree" id="ENSGT00940000178130"/>
<dbReference type="GO" id="GO:0006508">
    <property type="term" value="P:proteolysis"/>
    <property type="evidence" value="ECO:0007669"/>
    <property type="project" value="InterPro"/>
</dbReference>
<feature type="compositionally biased region" description="Polar residues" evidence="1">
    <location>
        <begin position="97"/>
        <end position="112"/>
    </location>
</feature>
<dbReference type="OMA" id="CCTHCIT"/>
<dbReference type="PANTHER" id="PTHR47901:SF3">
    <property type="entry name" value="CASPASE-1"/>
    <property type="match status" value="1"/>
</dbReference>
<dbReference type="GO" id="GO:0072559">
    <property type="term" value="C:NLRP3 inflammasome complex"/>
    <property type="evidence" value="ECO:0007669"/>
    <property type="project" value="TreeGrafter"/>
</dbReference>